<feature type="region of interest" description="Disordered" evidence="1">
    <location>
        <begin position="212"/>
        <end position="259"/>
    </location>
</feature>
<dbReference type="Proteomes" id="UP000093000">
    <property type="component" value="Unassembled WGS sequence"/>
</dbReference>
<protein>
    <submittedName>
        <fullName evidence="2">Uncharacterized protein</fullName>
    </submittedName>
</protein>
<feature type="compositionally biased region" description="Low complexity" evidence="1">
    <location>
        <begin position="226"/>
        <end position="237"/>
    </location>
</feature>
<organism evidence="2 3">
    <name type="scientific">Choanephora cucurbitarum</name>
    <dbReference type="NCBI Taxonomy" id="101091"/>
    <lineage>
        <taxon>Eukaryota</taxon>
        <taxon>Fungi</taxon>
        <taxon>Fungi incertae sedis</taxon>
        <taxon>Mucoromycota</taxon>
        <taxon>Mucoromycotina</taxon>
        <taxon>Mucoromycetes</taxon>
        <taxon>Mucorales</taxon>
        <taxon>Mucorineae</taxon>
        <taxon>Choanephoraceae</taxon>
        <taxon>Choanephoroideae</taxon>
        <taxon>Choanephora</taxon>
    </lineage>
</organism>
<evidence type="ECO:0000313" key="2">
    <source>
        <dbReference type="EMBL" id="OBZ81271.1"/>
    </source>
</evidence>
<proteinExistence type="predicted"/>
<evidence type="ECO:0000313" key="3">
    <source>
        <dbReference type="Proteomes" id="UP000093000"/>
    </source>
</evidence>
<keyword evidence="3" id="KW-1185">Reference proteome</keyword>
<dbReference type="AlphaFoldDB" id="A0A1C7MWV4"/>
<reference evidence="2 3" key="1">
    <citation type="submission" date="2016-03" db="EMBL/GenBank/DDBJ databases">
        <title>Choanephora cucurbitarum.</title>
        <authorList>
            <person name="Min B."/>
            <person name="Park H."/>
            <person name="Park J.-H."/>
            <person name="Shin H.-D."/>
            <person name="Choi I.-G."/>
        </authorList>
    </citation>
    <scope>NUCLEOTIDE SEQUENCE [LARGE SCALE GENOMIC DNA]</scope>
    <source>
        <strain evidence="2 3">KUS-F28377</strain>
    </source>
</reference>
<gene>
    <name evidence="2" type="ORF">A0J61_10680</name>
</gene>
<dbReference type="EMBL" id="LUGH01001313">
    <property type="protein sequence ID" value="OBZ81271.1"/>
    <property type="molecule type" value="Genomic_DNA"/>
</dbReference>
<accession>A0A1C7MWV4</accession>
<comment type="caution">
    <text evidence="2">The sequence shown here is derived from an EMBL/GenBank/DDBJ whole genome shotgun (WGS) entry which is preliminary data.</text>
</comment>
<name>A0A1C7MWV4_9FUNG</name>
<dbReference type="InParanoid" id="A0A1C7MWV4"/>
<sequence length="259" mass="30618">MTITQKDINDLMQSQEKTENNVVDIKRAVDALRRDLMTYTETVERCNNILRQLSSRSDNANLTGQQATFDEREVLPFDRIEAPSAHTLDKSRNRYDEIKTYFINRWLDPDYIPINDEYADGRKQKMTIVEYYKEMLDNHGKSACAVMVKQFYLDKVVWSTWTYKHIPAERRLNAAKNLRQLAEVSGIPTYCCTHHWLENEIIKKFYRSVKRPRVNKNSNEDREQETNQQQPQPVHQEQATEASQPHYLTYDYADSDLDI</sequence>
<evidence type="ECO:0000256" key="1">
    <source>
        <dbReference type="SAM" id="MobiDB-lite"/>
    </source>
</evidence>